<keyword evidence="4 6" id="KW-1133">Transmembrane helix</keyword>
<dbReference type="AlphaFoldDB" id="A0AAW8ETJ5"/>
<feature type="transmembrane region" description="Helical" evidence="6">
    <location>
        <begin position="236"/>
        <end position="255"/>
    </location>
</feature>
<protein>
    <recommendedName>
        <fullName evidence="6">Probable membrane transporter protein</fullName>
    </recommendedName>
</protein>
<reference evidence="7 8" key="1">
    <citation type="submission" date="2023-07" db="EMBL/GenBank/DDBJ databases">
        <title>Comparative genomics of wheat-associated soil bacteria to identify genetic determinants of phenazine resistance.</title>
        <authorList>
            <person name="Mouncey N."/>
        </authorList>
    </citation>
    <scope>NUCLEOTIDE SEQUENCE [LARGE SCALE GENOMIC DNA]</scope>
    <source>
        <strain evidence="7 8">W4I9-1</strain>
    </source>
</reference>
<feature type="transmembrane region" description="Helical" evidence="6">
    <location>
        <begin position="210"/>
        <end position="230"/>
    </location>
</feature>
<evidence type="ECO:0000256" key="3">
    <source>
        <dbReference type="ARBA" id="ARBA00022692"/>
    </source>
</evidence>
<proteinExistence type="inferred from homology"/>
<keyword evidence="6" id="KW-1003">Cell membrane</keyword>
<feature type="transmembrane region" description="Helical" evidence="6">
    <location>
        <begin position="76"/>
        <end position="95"/>
    </location>
</feature>
<feature type="transmembrane region" description="Helical" evidence="6">
    <location>
        <begin position="107"/>
        <end position="127"/>
    </location>
</feature>
<feature type="transmembrane region" description="Helical" evidence="6">
    <location>
        <begin position="179"/>
        <end position="198"/>
    </location>
</feature>
<dbReference type="InterPro" id="IPR002781">
    <property type="entry name" value="TM_pro_TauE-like"/>
</dbReference>
<accession>A0AAW8ETJ5</accession>
<dbReference type="GO" id="GO:0005886">
    <property type="term" value="C:plasma membrane"/>
    <property type="evidence" value="ECO:0007669"/>
    <property type="project" value="UniProtKB-SubCell"/>
</dbReference>
<keyword evidence="5 6" id="KW-0472">Membrane</keyword>
<dbReference type="PANTHER" id="PTHR43701:SF2">
    <property type="entry name" value="MEMBRANE TRANSPORTER PROTEIN YJNA-RELATED"/>
    <property type="match status" value="1"/>
</dbReference>
<evidence type="ECO:0000256" key="2">
    <source>
        <dbReference type="ARBA" id="ARBA00009142"/>
    </source>
</evidence>
<keyword evidence="3 6" id="KW-0812">Transmembrane</keyword>
<organism evidence="7 8">
    <name type="scientific">Microbacterium natoriense</name>
    <dbReference type="NCBI Taxonomy" id="284570"/>
    <lineage>
        <taxon>Bacteria</taxon>
        <taxon>Bacillati</taxon>
        <taxon>Actinomycetota</taxon>
        <taxon>Actinomycetes</taxon>
        <taxon>Micrococcales</taxon>
        <taxon>Microbacteriaceae</taxon>
        <taxon>Microbacterium</taxon>
    </lineage>
</organism>
<keyword evidence="8" id="KW-1185">Reference proteome</keyword>
<evidence type="ECO:0000256" key="4">
    <source>
        <dbReference type="ARBA" id="ARBA00022989"/>
    </source>
</evidence>
<gene>
    <name evidence="7" type="ORF">QFZ53_000789</name>
</gene>
<feature type="transmembrane region" description="Helical" evidence="6">
    <location>
        <begin position="139"/>
        <end position="167"/>
    </location>
</feature>
<dbReference type="EMBL" id="JAUSXV010000001">
    <property type="protein sequence ID" value="MDQ0646593.1"/>
    <property type="molecule type" value="Genomic_DNA"/>
</dbReference>
<dbReference type="InterPro" id="IPR051598">
    <property type="entry name" value="TSUP/Inactive_protease-like"/>
</dbReference>
<evidence type="ECO:0000313" key="8">
    <source>
        <dbReference type="Proteomes" id="UP001244427"/>
    </source>
</evidence>
<sequence>MAMTRGRRGRRASIAITIGVSAGTLSGVFGVGGGVVVIPALMLLLAFDQRRAAGTSLAAIVPTAAVGVVSYATHGWVAWGPAILLAAGAIIGAQLGIRMLPRVPLLALRWVFITFASGAIVTLFLVVPVRAEQVPITGWLGLELVALGLITGVLSGLLGVGGGIVVVPALMVLFGFDDLISKGTSLLMMIPAALAGTVGNLRRSQVDLPLAITVGASACATVPLGTWVAASIDPRTANIVFAIFVAIIVVQMALARPQSPPPQVGRDPRPAG</sequence>
<comment type="subcellular location">
    <subcellularLocation>
        <location evidence="6">Cell membrane</location>
        <topology evidence="6">Multi-pass membrane protein</topology>
    </subcellularLocation>
    <subcellularLocation>
        <location evidence="1">Membrane</location>
        <topology evidence="1">Multi-pass membrane protein</topology>
    </subcellularLocation>
</comment>
<dbReference type="Pfam" id="PF01925">
    <property type="entry name" value="TauE"/>
    <property type="match status" value="2"/>
</dbReference>
<evidence type="ECO:0000256" key="5">
    <source>
        <dbReference type="ARBA" id="ARBA00023136"/>
    </source>
</evidence>
<dbReference type="PANTHER" id="PTHR43701">
    <property type="entry name" value="MEMBRANE TRANSPORTER PROTEIN MJ0441-RELATED"/>
    <property type="match status" value="1"/>
</dbReference>
<name>A0AAW8ETJ5_9MICO</name>
<evidence type="ECO:0000313" key="7">
    <source>
        <dbReference type="EMBL" id="MDQ0646593.1"/>
    </source>
</evidence>
<dbReference type="Proteomes" id="UP001244427">
    <property type="component" value="Unassembled WGS sequence"/>
</dbReference>
<evidence type="ECO:0000256" key="6">
    <source>
        <dbReference type="RuleBase" id="RU363041"/>
    </source>
</evidence>
<comment type="caution">
    <text evidence="7">The sequence shown here is derived from an EMBL/GenBank/DDBJ whole genome shotgun (WGS) entry which is preliminary data.</text>
</comment>
<evidence type="ECO:0000256" key="1">
    <source>
        <dbReference type="ARBA" id="ARBA00004141"/>
    </source>
</evidence>
<dbReference type="RefSeq" id="WP_307293759.1">
    <property type="nucleotide sequence ID" value="NZ_JAUSXV010000001.1"/>
</dbReference>
<comment type="similarity">
    <text evidence="2 6">Belongs to the 4-toluene sulfonate uptake permease (TSUP) (TC 2.A.102) family.</text>
</comment>
<feature type="transmembrane region" description="Helical" evidence="6">
    <location>
        <begin position="12"/>
        <end position="45"/>
    </location>
</feature>